<accession>A0A915KKG4</accession>
<organism evidence="2 3">
    <name type="scientific">Romanomermis culicivorax</name>
    <name type="common">Nematode worm</name>
    <dbReference type="NCBI Taxonomy" id="13658"/>
    <lineage>
        <taxon>Eukaryota</taxon>
        <taxon>Metazoa</taxon>
        <taxon>Ecdysozoa</taxon>
        <taxon>Nematoda</taxon>
        <taxon>Enoplea</taxon>
        <taxon>Dorylaimia</taxon>
        <taxon>Mermithida</taxon>
        <taxon>Mermithoidea</taxon>
        <taxon>Mermithidae</taxon>
        <taxon>Romanomermis</taxon>
    </lineage>
</organism>
<proteinExistence type="predicted"/>
<dbReference type="AlphaFoldDB" id="A0A915KKG4"/>
<evidence type="ECO:0000313" key="2">
    <source>
        <dbReference type="Proteomes" id="UP000887565"/>
    </source>
</evidence>
<feature type="region of interest" description="Disordered" evidence="1">
    <location>
        <begin position="44"/>
        <end position="67"/>
    </location>
</feature>
<dbReference type="Proteomes" id="UP000887565">
    <property type="component" value="Unplaced"/>
</dbReference>
<name>A0A915KKG4_ROMCU</name>
<dbReference type="WBParaSite" id="nRc.2.0.1.t39326-RA">
    <property type="protein sequence ID" value="nRc.2.0.1.t39326-RA"/>
    <property type="gene ID" value="nRc.2.0.1.g39326"/>
</dbReference>
<feature type="region of interest" description="Disordered" evidence="1">
    <location>
        <begin position="1"/>
        <end position="26"/>
    </location>
</feature>
<feature type="compositionally biased region" description="Basic and acidic residues" evidence="1">
    <location>
        <begin position="10"/>
        <end position="26"/>
    </location>
</feature>
<keyword evidence="2" id="KW-1185">Reference proteome</keyword>
<evidence type="ECO:0000313" key="3">
    <source>
        <dbReference type="WBParaSite" id="nRc.2.0.1.t39326-RA"/>
    </source>
</evidence>
<reference evidence="3" key="1">
    <citation type="submission" date="2022-11" db="UniProtKB">
        <authorList>
            <consortium name="WormBaseParasite"/>
        </authorList>
    </citation>
    <scope>IDENTIFICATION</scope>
</reference>
<evidence type="ECO:0000256" key="1">
    <source>
        <dbReference type="SAM" id="MobiDB-lite"/>
    </source>
</evidence>
<protein>
    <submittedName>
        <fullName evidence="3">Uncharacterized protein</fullName>
    </submittedName>
</protein>
<sequence length="67" mass="7708">MLGHMKSKHKTIDISGKEKKANSESEKVVVINLESKKIYVLNDEDADESLPKQSKIDDLFQNRQKYS</sequence>